<proteinExistence type="predicted"/>
<feature type="signal peptide" evidence="1">
    <location>
        <begin position="1"/>
        <end position="18"/>
    </location>
</feature>
<evidence type="ECO:0000313" key="3">
    <source>
        <dbReference type="Proteomes" id="UP000313359"/>
    </source>
</evidence>
<gene>
    <name evidence="2" type="ORF">L227DRAFT_577276</name>
</gene>
<accession>A0A5C2S3N8</accession>
<keyword evidence="1" id="KW-0732">Signal</keyword>
<dbReference type="OrthoDB" id="2844016at2759"/>
<dbReference type="Proteomes" id="UP000313359">
    <property type="component" value="Unassembled WGS sequence"/>
</dbReference>
<name>A0A5C2S3N8_9APHY</name>
<keyword evidence="3" id="KW-1185">Reference proteome</keyword>
<feature type="chain" id="PRO_5022694493" evidence="1">
    <location>
        <begin position="19"/>
        <end position="202"/>
    </location>
</feature>
<dbReference type="EMBL" id="ML122276">
    <property type="protein sequence ID" value="RPD58233.1"/>
    <property type="molecule type" value="Genomic_DNA"/>
</dbReference>
<evidence type="ECO:0000313" key="2">
    <source>
        <dbReference type="EMBL" id="RPD58233.1"/>
    </source>
</evidence>
<evidence type="ECO:0000256" key="1">
    <source>
        <dbReference type="SAM" id="SignalP"/>
    </source>
</evidence>
<sequence length="202" mass="20899">MFALNLLTLAFAASATVALPAAKRDLAPSCNLLGGGAFDTAKNFTLAAWNTTLPNANTTGVPLVLGQAGAISGAEFKVLSTFASYPFNQYPSMSLESGRLIPHGTNVAPAKAGTVPDGSEPGFITSNSVDPEQGAQIYCAVADIDPAGHGTGHPFLAVNGDTDLFSLCKDGSQNNIVFKPTSGKSYDLSSCYAVKVQLIYDF</sequence>
<reference evidence="2" key="1">
    <citation type="journal article" date="2018" name="Genome Biol. Evol.">
        <title>Genomics and development of Lentinus tigrinus, a white-rot wood-decaying mushroom with dimorphic fruiting bodies.</title>
        <authorList>
            <person name="Wu B."/>
            <person name="Xu Z."/>
            <person name="Knudson A."/>
            <person name="Carlson A."/>
            <person name="Chen N."/>
            <person name="Kovaka S."/>
            <person name="LaButti K."/>
            <person name="Lipzen A."/>
            <person name="Pennachio C."/>
            <person name="Riley R."/>
            <person name="Schakwitz W."/>
            <person name="Umezawa K."/>
            <person name="Ohm R.A."/>
            <person name="Grigoriev I.V."/>
            <person name="Nagy L.G."/>
            <person name="Gibbons J."/>
            <person name="Hibbett D."/>
        </authorList>
    </citation>
    <scope>NUCLEOTIDE SEQUENCE [LARGE SCALE GENOMIC DNA]</scope>
    <source>
        <strain evidence="2">ALCF2SS1-6</strain>
    </source>
</reference>
<protein>
    <submittedName>
        <fullName evidence="2">Uncharacterized protein</fullName>
    </submittedName>
</protein>
<dbReference type="AlphaFoldDB" id="A0A5C2S3N8"/>
<organism evidence="2 3">
    <name type="scientific">Lentinus tigrinus ALCF2SS1-6</name>
    <dbReference type="NCBI Taxonomy" id="1328759"/>
    <lineage>
        <taxon>Eukaryota</taxon>
        <taxon>Fungi</taxon>
        <taxon>Dikarya</taxon>
        <taxon>Basidiomycota</taxon>
        <taxon>Agaricomycotina</taxon>
        <taxon>Agaricomycetes</taxon>
        <taxon>Polyporales</taxon>
        <taxon>Polyporaceae</taxon>
        <taxon>Lentinus</taxon>
    </lineage>
</organism>